<dbReference type="GO" id="GO:0071973">
    <property type="term" value="P:bacterial-type flagellum-dependent cell motility"/>
    <property type="evidence" value="ECO:0007669"/>
    <property type="project" value="InterPro"/>
</dbReference>
<sequence>MKRLALALALALLAGGCARKPDLFQEPSMSPVGSGFVARTDPAVMNIDMPRASTGSSLFQDGAANLFTDSRASKIGDVITVSIYINDKATFGNTSGRSQTAQETGGFDWTFGLDSATHKVNAAGDINASSSSNGQGSIDRSEKIQLAVAAVVTRVLPNGNLVISGTQEVRVNFEMRQLEIAGIVRPRDISANNLISYDKIAEARISYGGKGRIMDVQQPSWGQQIFDAAKPF</sequence>
<keyword evidence="9" id="KW-0966">Cell projection</keyword>
<dbReference type="RefSeq" id="WP_264586211.1">
    <property type="nucleotide sequence ID" value="NZ_JAOQNR010000009.1"/>
</dbReference>
<keyword evidence="5 7" id="KW-0975">Bacterial flagellum</keyword>
<comment type="function">
    <text evidence="1 7">Assembles around the rod to form the L-ring and probably protects the motor/basal body from shearing forces during rotation.</text>
</comment>
<dbReference type="PROSITE" id="PS51257">
    <property type="entry name" value="PROKAR_LIPOPROTEIN"/>
    <property type="match status" value="1"/>
</dbReference>
<comment type="subcellular location">
    <subcellularLocation>
        <location evidence="7">Cell outer membrane</location>
        <topology evidence="7">Lipid-anchor</topology>
    </subcellularLocation>
    <subcellularLocation>
        <location evidence="7">Bacterial flagellum basal body</location>
    </subcellularLocation>
</comment>
<proteinExistence type="inferred from homology"/>
<dbReference type="HAMAP" id="MF_00415">
    <property type="entry name" value="FlgH"/>
    <property type="match status" value="1"/>
</dbReference>
<comment type="subunit">
    <text evidence="7">The basal body constitutes a major portion of the flagellar organelle and consists of four rings (L,P,S, and M) mounted on a central rod.</text>
</comment>
<dbReference type="Proteomes" id="UP000439113">
    <property type="component" value="Unassembled WGS sequence"/>
</dbReference>
<dbReference type="GO" id="GO:0009427">
    <property type="term" value="C:bacterial-type flagellum basal body, distal rod, L ring"/>
    <property type="evidence" value="ECO:0007669"/>
    <property type="project" value="InterPro"/>
</dbReference>
<evidence type="ECO:0000256" key="7">
    <source>
        <dbReference type="HAMAP-Rule" id="MF_00415"/>
    </source>
</evidence>
<dbReference type="AlphaFoldDB" id="A0A6N8DLQ4"/>
<keyword evidence="7" id="KW-0449">Lipoprotein</keyword>
<evidence type="ECO:0000313" key="10">
    <source>
        <dbReference type="Proteomes" id="UP000439113"/>
    </source>
</evidence>
<evidence type="ECO:0000256" key="2">
    <source>
        <dbReference type="ARBA" id="ARBA00006929"/>
    </source>
</evidence>
<dbReference type="NCBIfam" id="NF001305">
    <property type="entry name" value="PRK00249.1-5"/>
    <property type="match status" value="1"/>
</dbReference>
<feature type="signal peptide" evidence="8">
    <location>
        <begin position="1"/>
        <end position="20"/>
    </location>
</feature>
<accession>A0A6N8DLQ4</accession>
<protein>
    <recommendedName>
        <fullName evidence="7">Flagellar L-ring protein</fullName>
    </recommendedName>
    <alternativeName>
        <fullName evidence="7">Basal body L-ring protein</fullName>
    </alternativeName>
</protein>
<evidence type="ECO:0000256" key="6">
    <source>
        <dbReference type="ARBA" id="ARBA00023237"/>
    </source>
</evidence>
<dbReference type="Pfam" id="PF02107">
    <property type="entry name" value="FlgH"/>
    <property type="match status" value="1"/>
</dbReference>
<comment type="similarity">
    <text evidence="2 7">Belongs to the FlgH family.</text>
</comment>
<dbReference type="PANTHER" id="PTHR34933">
    <property type="entry name" value="FLAGELLAR L-RING PROTEIN"/>
    <property type="match status" value="1"/>
</dbReference>
<keyword evidence="6 7" id="KW-0998">Cell outer membrane</keyword>
<dbReference type="InterPro" id="IPR000527">
    <property type="entry name" value="Flag_Lring"/>
</dbReference>
<reference evidence="9 10" key="1">
    <citation type="submission" date="2019-11" db="EMBL/GenBank/DDBJ databases">
        <title>Whole-genome sequence of a Rhodoblastus acidophilus DSM 142.</title>
        <authorList>
            <person name="Kyndt J.A."/>
            <person name="Meyer T.E."/>
        </authorList>
    </citation>
    <scope>NUCLEOTIDE SEQUENCE [LARGE SCALE GENOMIC DNA]</scope>
    <source>
        <strain evidence="9 10">DSM 142</strain>
    </source>
</reference>
<feature type="chain" id="PRO_5027082689" description="Flagellar L-ring protein" evidence="8">
    <location>
        <begin position="21"/>
        <end position="232"/>
    </location>
</feature>
<dbReference type="PRINTS" id="PR01008">
    <property type="entry name" value="FLGLRINGFLGH"/>
</dbReference>
<keyword evidence="3 7" id="KW-0732">Signal</keyword>
<dbReference type="EMBL" id="WNKS01000008">
    <property type="protein sequence ID" value="MTV31450.1"/>
    <property type="molecule type" value="Genomic_DNA"/>
</dbReference>
<evidence type="ECO:0000256" key="4">
    <source>
        <dbReference type="ARBA" id="ARBA00023136"/>
    </source>
</evidence>
<evidence type="ECO:0000256" key="1">
    <source>
        <dbReference type="ARBA" id="ARBA00002591"/>
    </source>
</evidence>
<comment type="caution">
    <text evidence="9">The sequence shown here is derived from an EMBL/GenBank/DDBJ whole genome shotgun (WGS) entry which is preliminary data.</text>
</comment>
<name>A0A6N8DLQ4_RHOAC</name>
<evidence type="ECO:0000256" key="5">
    <source>
        <dbReference type="ARBA" id="ARBA00023143"/>
    </source>
</evidence>
<evidence type="ECO:0000313" key="9">
    <source>
        <dbReference type="EMBL" id="MTV31450.1"/>
    </source>
</evidence>
<keyword evidence="4 7" id="KW-0472">Membrane</keyword>
<keyword evidence="9" id="KW-0969">Cilium</keyword>
<evidence type="ECO:0000256" key="3">
    <source>
        <dbReference type="ARBA" id="ARBA00022729"/>
    </source>
</evidence>
<gene>
    <name evidence="7 9" type="primary">flgH</name>
    <name evidence="9" type="ORF">GJ654_10630</name>
</gene>
<evidence type="ECO:0000256" key="8">
    <source>
        <dbReference type="SAM" id="SignalP"/>
    </source>
</evidence>
<organism evidence="9 10">
    <name type="scientific">Rhodoblastus acidophilus</name>
    <name type="common">Rhodopseudomonas acidophila</name>
    <dbReference type="NCBI Taxonomy" id="1074"/>
    <lineage>
        <taxon>Bacteria</taxon>
        <taxon>Pseudomonadati</taxon>
        <taxon>Pseudomonadota</taxon>
        <taxon>Alphaproteobacteria</taxon>
        <taxon>Hyphomicrobiales</taxon>
        <taxon>Rhodoblastaceae</taxon>
        <taxon>Rhodoblastus</taxon>
    </lineage>
</organism>
<keyword evidence="9" id="KW-0282">Flagellum</keyword>
<dbReference type="GO" id="GO:0003774">
    <property type="term" value="F:cytoskeletal motor activity"/>
    <property type="evidence" value="ECO:0007669"/>
    <property type="project" value="InterPro"/>
</dbReference>
<dbReference type="PANTHER" id="PTHR34933:SF1">
    <property type="entry name" value="FLAGELLAR L-RING PROTEIN"/>
    <property type="match status" value="1"/>
</dbReference>
<dbReference type="GO" id="GO:0009279">
    <property type="term" value="C:cell outer membrane"/>
    <property type="evidence" value="ECO:0007669"/>
    <property type="project" value="UniProtKB-SubCell"/>
</dbReference>